<dbReference type="Gene3D" id="3.90.215.10">
    <property type="entry name" value="Gamma Fibrinogen, chain A, domain 1"/>
    <property type="match status" value="1"/>
</dbReference>
<evidence type="ECO:0000313" key="4">
    <source>
        <dbReference type="Proteomes" id="UP000225706"/>
    </source>
</evidence>
<evidence type="ECO:0000313" key="3">
    <source>
        <dbReference type="EMBL" id="PFX33985.1"/>
    </source>
</evidence>
<feature type="disulfide bond" evidence="1">
    <location>
        <begin position="54"/>
        <end position="64"/>
    </location>
</feature>
<dbReference type="SUPFAM" id="SSF56496">
    <property type="entry name" value="Fibrinogen C-terminal domain-like"/>
    <property type="match status" value="1"/>
</dbReference>
<gene>
    <name evidence="3" type="ORF">AWC38_SpisGene1206</name>
</gene>
<dbReference type="InterPro" id="IPR014716">
    <property type="entry name" value="Fibrinogen_a/b/g_C_1"/>
</dbReference>
<keyword evidence="1" id="KW-0245">EGF-like domain</keyword>
<dbReference type="InterPro" id="IPR000742">
    <property type="entry name" value="EGF"/>
</dbReference>
<reference evidence="4" key="1">
    <citation type="journal article" date="2017" name="bioRxiv">
        <title>Comparative analysis of the genomes of Stylophora pistillata and Acropora digitifera provides evidence for extensive differences between species of corals.</title>
        <authorList>
            <person name="Voolstra C.R."/>
            <person name="Li Y."/>
            <person name="Liew Y.J."/>
            <person name="Baumgarten S."/>
            <person name="Zoccola D."/>
            <person name="Flot J.-F."/>
            <person name="Tambutte S."/>
            <person name="Allemand D."/>
            <person name="Aranda M."/>
        </authorList>
    </citation>
    <scope>NUCLEOTIDE SEQUENCE [LARGE SCALE GENOMIC DNA]</scope>
</reference>
<dbReference type="InterPro" id="IPR036056">
    <property type="entry name" value="Fibrinogen-like_C"/>
</dbReference>
<accession>A0A2B4T018</accession>
<dbReference type="EMBL" id="LSMT01000007">
    <property type="protein sequence ID" value="PFX33985.1"/>
    <property type="molecule type" value="Genomic_DNA"/>
</dbReference>
<comment type="caution">
    <text evidence="3">The sequence shown here is derived from an EMBL/GenBank/DDBJ whole genome shotgun (WGS) entry which is preliminary data.</text>
</comment>
<comment type="caution">
    <text evidence="1">Lacks conserved residue(s) required for the propagation of feature annotation.</text>
</comment>
<dbReference type="Gene3D" id="2.10.25.10">
    <property type="entry name" value="Laminin"/>
    <property type="match status" value="1"/>
</dbReference>
<protein>
    <recommendedName>
        <fullName evidence="2">EGF-like domain-containing protein</fullName>
    </recommendedName>
</protein>
<evidence type="ECO:0000259" key="2">
    <source>
        <dbReference type="PROSITE" id="PS50026"/>
    </source>
</evidence>
<dbReference type="PROSITE" id="PS00022">
    <property type="entry name" value="EGF_1"/>
    <property type="match status" value="1"/>
</dbReference>
<keyword evidence="4" id="KW-1185">Reference proteome</keyword>
<proteinExistence type="predicted"/>
<dbReference type="Proteomes" id="UP000225706">
    <property type="component" value="Unassembled WGS sequence"/>
</dbReference>
<name>A0A2B4T018_STYPI</name>
<dbReference type="SUPFAM" id="SSF57196">
    <property type="entry name" value="EGF/Laminin"/>
    <property type="match status" value="1"/>
</dbReference>
<dbReference type="Pfam" id="PF00147">
    <property type="entry name" value="Fibrinogen_C"/>
    <property type="match status" value="1"/>
</dbReference>
<feature type="disulfide bond" evidence="1">
    <location>
        <begin position="75"/>
        <end position="84"/>
    </location>
</feature>
<keyword evidence="1" id="KW-1015">Disulfide bond</keyword>
<dbReference type="InterPro" id="IPR002181">
    <property type="entry name" value="Fibrinogen_a/b/g_C_dom"/>
</dbReference>
<dbReference type="CDD" id="cd00054">
    <property type="entry name" value="EGF_CA"/>
    <property type="match status" value="1"/>
</dbReference>
<organism evidence="3 4">
    <name type="scientific">Stylophora pistillata</name>
    <name type="common">Smooth cauliflower coral</name>
    <dbReference type="NCBI Taxonomy" id="50429"/>
    <lineage>
        <taxon>Eukaryota</taxon>
        <taxon>Metazoa</taxon>
        <taxon>Cnidaria</taxon>
        <taxon>Anthozoa</taxon>
        <taxon>Hexacorallia</taxon>
        <taxon>Scleractinia</taxon>
        <taxon>Astrocoeniina</taxon>
        <taxon>Pocilloporidae</taxon>
        <taxon>Stylophora</taxon>
    </lineage>
</organism>
<sequence>MNDANRYMKPDALRYKYGVVYYDLGREYSLSDNGRHFSHENYHCINRCCKDNPCLQGGTCQEICNPTTVRYNCTCPANYTGQRCEKIKYPRECMEVAKNGNNVSGMFDVYDSQKNIFKVFCDFESEPGYVWTLIQSFSLGNNNQFKSNGFSVDHPVNEEGNTINWNAYRLSLAHMKSVADASTHLRVTCNFPADGLVYTDYARAKLKEHDLFGVWRAKCRTYELINIRNIVCQECTAGTWQVQNEMWHINSALSAQLAGCQFNGVAGASPHEQNFGLYNYVNPNFRCTSSQSSTTQHWIRN</sequence>
<dbReference type="AlphaFoldDB" id="A0A2B4T018"/>
<feature type="domain" description="EGF-like" evidence="2">
    <location>
        <begin position="50"/>
        <end position="85"/>
    </location>
</feature>
<dbReference type="PROSITE" id="PS50026">
    <property type="entry name" value="EGF_3"/>
    <property type="match status" value="1"/>
</dbReference>
<evidence type="ECO:0000256" key="1">
    <source>
        <dbReference type="PROSITE-ProRule" id="PRU00076"/>
    </source>
</evidence>
<dbReference type="OrthoDB" id="58529at2759"/>
<dbReference type="Pfam" id="PF00008">
    <property type="entry name" value="EGF"/>
    <property type="match status" value="1"/>
</dbReference>